<name>A0A2U1T0M3_9MICO</name>
<dbReference type="SUPFAM" id="SSF53822">
    <property type="entry name" value="Periplasmic binding protein-like I"/>
    <property type="match status" value="1"/>
</dbReference>
<dbReference type="Proteomes" id="UP000244978">
    <property type="component" value="Unassembled WGS sequence"/>
</dbReference>
<feature type="domain" description="Leucine-binding protein" evidence="4">
    <location>
        <begin position="63"/>
        <end position="223"/>
    </location>
</feature>
<dbReference type="Gene3D" id="3.40.50.2300">
    <property type="match status" value="1"/>
</dbReference>
<dbReference type="AlphaFoldDB" id="A0A2U1T0M3"/>
<gene>
    <name evidence="5" type="ORF">DF220_05955</name>
</gene>
<reference evidence="6" key="1">
    <citation type="submission" date="2018-04" db="EMBL/GenBank/DDBJ databases">
        <authorList>
            <person name="Liu S."/>
            <person name="Wang Z."/>
            <person name="Li J."/>
        </authorList>
    </citation>
    <scope>NUCLEOTIDE SEQUENCE [LARGE SCALE GENOMIC DNA]</scope>
    <source>
        <strain evidence="6">S1194</strain>
    </source>
</reference>
<keyword evidence="6" id="KW-1185">Reference proteome</keyword>
<evidence type="ECO:0000313" key="6">
    <source>
        <dbReference type="Proteomes" id="UP000244978"/>
    </source>
</evidence>
<comment type="similarity">
    <text evidence="1">Belongs to the leucine-binding protein family.</text>
</comment>
<dbReference type="InterPro" id="IPR028081">
    <property type="entry name" value="Leu-bd"/>
</dbReference>
<evidence type="ECO:0000256" key="2">
    <source>
        <dbReference type="ARBA" id="ARBA00022729"/>
    </source>
</evidence>
<dbReference type="RefSeq" id="WP_108997414.1">
    <property type="nucleotide sequence ID" value="NZ_QEEX01000001.1"/>
</dbReference>
<proteinExistence type="inferred from homology"/>
<dbReference type="CDD" id="cd06268">
    <property type="entry name" value="PBP1_ABC_transporter_LIVBP-like"/>
    <property type="match status" value="1"/>
</dbReference>
<dbReference type="PANTHER" id="PTHR30483">
    <property type="entry name" value="LEUCINE-SPECIFIC-BINDING PROTEIN"/>
    <property type="match status" value="1"/>
</dbReference>
<evidence type="ECO:0000313" key="5">
    <source>
        <dbReference type="EMBL" id="PWB97420.1"/>
    </source>
</evidence>
<dbReference type="EMBL" id="QEEX01000001">
    <property type="protein sequence ID" value="PWB97420.1"/>
    <property type="molecule type" value="Genomic_DNA"/>
</dbReference>
<dbReference type="PANTHER" id="PTHR30483:SF6">
    <property type="entry name" value="PERIPLASMIC BINDING PROTEIN OF ABC TRANSPORTER FOR NATURAL AMINO ACIDS"/>
    <property type="match status" value="1"/>
</dbReference>
<dbReference type="Pfam" id="PF13458">
    <property type="entry name" value="Peripla_BP_6"/>
    <property type="match status" value="1"/>
</dbReference>
<organism evidence="5 6">
    <name type="scientific">Homoserinimonas hongtaonis</name>
    <dbReference type="NCBI Taxonomy" id="2079791"/>
    <lineage>
        <taxon>Bacteria</taxon>
        <taxon>Bacillati</taxon>
        <taxon>Actinomycetota</taxon>
        <taxon>Actinomycetes</taxon>
        <taxon>Micrococcales</taxon>
        <taxon>Microbacteriaceae</taxon>
        <taxon>Homoserinimonas</taxon>
    </lineage>
</organism>
<feature type="signal peptide" evidence="3">
    <location>
        <begin position="1"/>
        <end position="38"/>
    </location>
</feature>
<feature type="chain" id="PRO_5039113646" description="Leucine-binding protein domain-containing protein" evidence="3">
    <location>
        <begin position="39"/>
        <end position="261"/>
    </location>
</feature>
<sequence length="261" mass="26262">MRRITGCDHAEQGARRPATAARLAALTIAAVLALSGCAAEPTEPTTSKAPAPSAPASSGDGVLTIGTLFSIGGSSADIAAAQIAGVELAVREINEAGGVLGEPVRVFHRTSGNADESVVEASFAELVTKEVDVVIGLTSSTLVDRIQPLADESGIALFSQATATGSAVDDTFASRVLSMDPAIRTTDFAAEAYDATILAALAATVADDDGGATIAYAAAGLMAEGGADRIECTSFGECRHVLADRADIHFSGISGALPPFS</sequence>
<evidence type="ECO:0000256" key="1">
    <source>
        <dbReference type="ARBA" id="ARBA00010062"/>
    </source>
</evidence>
<comment type="caution">
    <text evidence="5">The sequence shown here is derived from an EMBL/GenBank/DDBJ whole genome shotgun (WGS) entry which is preliminary data.</text>
</comment>
<dbReference type="InterPro" id="IPR028082">
    <property type="entry name" value="Peripla_BP_I"/>
</dbReference>
<dbReference type="InterPro" id="IPR051010">
    <property type="entry name" value="BCAA_transport"/>
</dbReference>
<evidence type="ECO:0000259" key="4">
    <source>
        <dbReference type="Pfam" id="PF13458"/>
    </source>
</evidence>
<protein>
    <recommendedName>
        <fullName evidence="4">Leucine-binding protein domain-containing protein</fullName>
    </recommendedName>
</protein>
<keyword evidence="2 3" id="KW-0732">Signal</keyword>
<accession>A0A2U1T0M3</accession>
<evidence type="ECO:0000256" key="3">
    <source>
        <dbReference type="SAM" id="SignalP"/>
    </source>
</evidence>